<feature type="active site" description="Proton acceptor; specific for L-alanine" evidence="4">
    <location>
        <position position="268"/>
    </location>
</feature>
<dbReference type="PROSITE" id="PS00395">
    <property type="entry name" value="ALANINE_RACEMASE"/>
    <property type="match status" value="1"/>
</dbReference>
<comment type="caution">
    <text evidence="6">The sequence shown here is derived from an EMBL/GenBank/DDBJ whole genome shotgun (WGS) entry which is preliminary data.</text>
</comment>
<dbReference type="Pfam" id="PF01168">
    <property type="entry name" value="Ala_racemase_N"/>
    <property type="match status" value="1"/>
</dbReference>
<feature type="modified residue" description="N6-(pyridoxal phosphate)lysine" evidence="4">
    <location>
        <position position="42"/>
    </location>
</feature>
<dbReference type="InterPro" id="IPR000821">
    <property type="entry name" value="Ala_racemase"/>
</dbReference>
<evidence type="ECO:0000256" key="2">
    <source>
        <dbReference type="ARBA" id="ARBA00022898"/>
    </source>
</evidence>
<comment type="catalytic activity">
    <reaction evidence="4">
        <text>L-alanine = D-alanine</text>
        <dbReference type="Rhea" id="RHEA:20249"/>
        <dbReference type="ChEBI" id="CHEBI:57416"/>
        <dbReference type="ChEBI" id="CHEBI:57972"/>
        <dbReference type="EC" id="5.1.1.1"/>
    </reaction>
</comment>
<dbReference type="InterPro" id="IPR009006">
    <property type="entry name" value="Ala_racemase/Decarboxylase_C"/>
</dbReference>
<dbReference type="InterPro" id="IPR011079">
    <property type="entry name" value="Ala_racemase_C"/>
</dbReference>
<dbReference type="PRINTS" id="PR00992">
    <property type="entry name" value="ALARACEMASE"/>
</dbReference>
<comment type="similarity">
    <text evidence="4">Belongs to the alanine racemase family.</text>
</comment>
<dbReference type="Proteomes" id="UP000679950">
    <property type="component" value="Unassembled WGS sequence"/>
</dbReference>
<dbReference type="EC" id="5.1.1.1" evidence="4"/>
<dbReference type="EMBL" id="BORB01000008">
    <property type="protein sequence ID" value="GIN57016.1"/>
    <property type="molecule type" value="Genomic_DNA"/>
</dbReference>
<organism evidence="6 7">
    <name type="scientific">Lederbergia ruris</name>
    <dbReference type="NCBI Taxonomy" id="217495"/>
    <lineage>
        <taxon>Bacteria</taxon>
        <taxon>Bacillati</taxon>
        <taxon>Bacillota</taxon>
        <taxon>Bacilli</taxon>
        <taxon>Bacillales</taxon>
        <taxon>Bacillaceae</taxon>
        <taxon>Lederbergia</taxon>
    </lineage>
</organism>
<accession>A0ABQ4KHS8</accession>
<dbReference type="SMART" id="SM01005">
    <property type="entry name" value="Ala_racemase_C"/>
    <property type="match status" value="1"/>
</dbReference>
<dbReference type="Gene3D" id="3.20.20.10">
    <property type="entry name" value="Alanine racemase"/>
    <property type="match status" value="1"/>
</dbReference>
<dbReference type="InterPro" id="IPR001608">
    <property type="entry name" value="Ala_racemase_N"/>
</dbReference>
<protein>
    <recommendedName>
        <fullName evidence="4">Alanine racemase</fullName>
        <ecNumber evidence="4">5.1.1.1</ecNumber>
    </recommendedName>
</protein>
<dbReference type="RefSeq" id="WP_158321185.1">
    <property type="nucleotide sequence ID" value="NZ_BORB01000008.1"/>
</dbReference>
<keyword evidence="2 4" id="KW-0663">Pyridoxal phosphate</keyword>
<comment type="pathway">
    <text evidence="4">Amino-acid biosynthesis; D-alanine biosynthesis; D-alanine from L-alanine: step 1/1.</text>
</comment>
<keyword evidence="3 4" id="KW-0413">Isomerase</keyword>
<dbReference type="NCBIfam" id="TIGR00492">
    <property type="entry name" value="alr"/>
    <property type="match status" value="1"/>
</dbReference>
<dbReference type="Pfam" id="PF00842">
    <property type="entry name" value="Ala_racemase_C"/>
    <property type="match status" value="1"/>
</dbReference>
<dbReference type="HAMAP" id="MF_01201">
    <property type="entry name" value="Ala_racemase"/>
    <property type="match status" value="1"/>
</dbReference>
<sequence length="372" mass="41608">MVDGQQLYRDTWAEINVDAIVYNMREMCKLLPDETKAFAAVKANGYGHGAVQTARAVLKGGAHGLLVAFLDEALELRRAGLTAPILVLGYTRAEDAGVAAKEDISLTVYQYDWLQKAETFIPGESRLSVHIKCDTGMNRIGIKEPSELSLMEDFIEASSSYYFQGIYTHFATADQIEEQYYQQQLARFRAFLGMLKTLPPYVHAANSAATLYHHDSLFNAIRVGIALYGLSPSPEIKPYLPFEGREAFSLHTKIIHIKKLSAGETIGYGATYTAEENEWIATIPIGYADGWLRHLQGFQVIADDEWAPIVGRICMDQTMIKLPRYMPIGTNVTLIGEQCGKKISVDHVAEKLNTINYEVTCMISHRVPRIYL</sequence>
<name>A0ABQ4KHS8_9BACI</name>
<dbReference type="InterPro" id="IPR020622">
    <property type="entry name" value="Ala_racemase_pyridoxalP-BS"/>
</dbReference>
<comment type="function">
    <text evidence="4">Catalyzes the interconversion of L-alanine and D-alanine. May also act on other amino acids.</text>
</comment>
<dbReference type="SUPFAM" id="SSF51419">
    <property type="entry name" value="PLP-binding barrel"/>
    <property type="match status" value="1"/>
</dbReference>
<evidence type="ECO:0000256" key="1">
    <source>
        <dbReference type="ARBA" id="ARBA00001933"/>
    </source>
</evidence>
<dbReference type="Gene3D" id="2.40.37.10">
    <property type="entry name" value="Lyase, Ornithine Decarboxylase, Chain A, domain 1"/>
    <property type="match status" value="1"/>
</dbReference>
<dbReference type="InterPro" id="IPR029066">
    <property type="entry name" value="PLP-binding_barrel"/>
</dbReference>
<dbReference type="CDD" id="cd00430">
    <property type="entry name" value="PLPDE_III_AR"/>
    <property type="match status" value="1"/>
</dbReference>
<keyword evidence="7" id="KW-1185">Reference proteome</keyword>
<evidence type="ECO:0000256" key="3">
    <source>
        <dbReference type="ARBA" id="ARBA00023235"/>
    </source>
</evidence>
<feature type="binding site" evidence="4">
    <location>
        <position position="139"/>
    </location>
    <ligand>
        <name>substrate</name>
    </ligand>
</feature>
<evidence type="ECO:0000256" key="4">
    <source>
        <dbReference type="HAMAP-Rule" id="MF_01201"/>
    </source>
</evidence>
<comment type="cofactor">
    <cofactor evidence="1 4">
        <name>pyridoxal 5'-phosphate</name>
        <dbReference type="ChEBI" id="CHEBI:597326"/>
    </cofactor>
</comment>
<evidence type="ECO:0000313" key="7">
    <source>
        <dbReference type="Proteomes" id="UP000679950"/>
    </source>
</evidence>
<dbReference type="PANTHER" id="PTHR30511:SF0">
    <property type="entry name" value="ALANINE RACEMASE, CATABOLIC-RELATED"/>
    <property type="match status" value="1"/>
</dbReference>
<feature type="active site" description="Proton acceptor; specific for D-alanine" evidence="4">
    <location>
        <position position="42"/>
    </location>
</feature>
<dbReference type="SUPFAM" id="SSF50621">
    <property type="entry name" value="Alanine racemase C-terminal domain-like"/>
    <property type="match status" value="1"/>
</dbReference>
<evidence type="ECO:0000259" key="5">
    <source>
        <dbReference type="SMART" id="SM01005"/>
    </source>
</evidence>
<feature type="domain" description="Alanine racemase C-terminal" evidence="5">
    <location>
        <begin position="247"/>
        <end position="372"/>
    </location>
</feature>
<proteinExistence type="inferred from homology"/>
<evidence type="ECO:0000313" key="6">
    <source>
        <dbReference type="EMBL" id="GIN57016.1"/>
    </source>
</evidence>
<reference evidence="6 7" key="1">
    <citation type="submission" date="2021-03" db="EMBL/GenBank/DDBJ databases">
        <title>Antimicrobial resistance genes in bacteria isolated from Japanese honey, and their potential for conferring macrolide and lincosamide resistance in the American foulbrood pathogen Paenibacillus larvae.</title>
        <authorList>
            <person name="Okamoto M."/>
            <person name="Kumagai M."/>
            <person name="Kanamori H."/>
            <person name="Takamatsu D."/>
        </authorList>
    </citation>
    <scope>NUCLEOTIDE SEQUENCE [LARGE SCALE GENOMIC DNA]</scope>
    <source>
        <strain evidence="6 7">J8TS2</strain>
    </source>
</reference>
<gene>
    <name evidence="6" type="primary">alr</name>
    <name evidence="6" type="ORF">J8TS2_13350</name>
</gene>
<feature type="binding site" evidence="4">
    <location>
        <position position="315"/>
    </location>
    <ligand>
        <name>substrate</name>
    </ligand>
</feature>
<dbReference type="PANTHER" id="PTHR30511">
    <property type="entry name" value="ALANINE RACEMASE"/>
    <property type="match status" value="1"/>
</dbReference>